<dbReference type="EMBL" id="CP120682">
    <property type="protein sequence ID" value="WKN39635.1"/>
    <property type="molecule type" value="Genomic_DNA"/>
</dbReference>
<evidence type="ECO:0000313" key="2">
    <source>
        <dbReference type="EMBL" id="WKN39635.1"/>
    </source>
</evidence>
<dbReference type="Pfam" id="PF22785">
    <property type="entry name" value="Tc-R-P"/>
    <property type="match status" value="1"/>
</dbReference>
<protein>
    <submittedName>
        <fullName evidence="2">Dual specificity protein phosphatase family protein</fullName>
    </submittedName>
</protein>
<dbReference type="FunFam" id="3.90.190.10:FF:000157">
    <property type="entry name" value="Protein-tyrosine phosphatase"/>
    <property type="match status" value="1"/>
</dbReference>
<name>A0AA49GRG8_9BACT</name>
<dbReference type="InterPro" id="IPR000387">
    <property type="entry name" value="Tyr_Pase_dom"/>
</dbReference>
<dbReference type="PROSITE" id="PS00383">
    <property type="entry name" value="TYR_PHOSPHATASE_1"/>
    <property type="match status" value="1"/>
</dbReference>
<dbReference type="InterPro" id="IPR029021">
    <property type="entry name" value="Prot-tyrosine_phosphatase-like"/>
</dbReference>
<dbReference type="AlphaFoldDB" id="A0AA49GRG8"/>
<organism evidence="2">
    <name type="scientific">Roseihalotalea indica</name>
    <dbReference type="NCBI Taxonomy" id="2867963"/>
    <lineage>
        <taxon>Bacteria</taxon>
        <taxon>Pseudomonadati</taxon>
        <taxon>Bacteroidota</taxon>
        <taxon>Cytophagia</taxon>
        <taxon>Cytophagales</taxon>
        <taxon>Catalimonadaceae</taxon>
        <taxon>Roseihalotalea</taxon>
    </lineage>
</organism>
<dbReference type="InterPro" id="IPR050561">
    <property type="entry name" value="PTP"/>
</dbReference>
<evidence type="ECO:0000259" key="1">
    <source>
        <dbReference type="PROSITE" id="PS50056"/>
    </source>
</evidence>
<reference evidence="2" key="1">
    <citation type="journal article" date="2023" name="Comput. Struct. Biotechnol. J.">
        <title>Discovery of a novel marine Bacteroidetes with a rich repertoire of carbohydrate-active enzymes.</title>
        <authorList>
            <person name="Chen B."/>
            <person name="Liu G."/>
            <person name="Chen Q."/>
            <person name="Wang H."/>
            <person name="Liu L."/>
            <person name="Tang K."/>
        </authorList>
    </citation>
    <scope>NUCLEOTIDE SEQUENCE</scope>
    <source>
        <strain evidence="2">TK19036</strain>
    </source>
</reference>
<reference evidence="2" key="2">
    <citation type="journal article" date="2024" name="Antonie Van Leeuwenhoek">
        <title>Roseihalotalea indica gen. nov., sp. nov., a halophilic Bacteroidetes from mesopelagic Southwest Indian Ocean with higher carbohydrate metabolic potential.</title>
        <authorList>
            <person name="Chen B."/>
            <person name="Zhang M."/>
            <person name="Lin D."/>
            <person name="Ye J."/>
            <person name="Tang K."/>
        </authorList>
    </citation>
    <scope>NUCLEOTIDE SEQUENCE</scope>
    <source>
        <strain evidence="2">TK19036</strain>
    </source>
</reference>
<proteinExistence type="predicted"/>
<gene>
    <name evidence="2" type="ORF">K4G66_13125</name>
</gene>
<dbReference type="PROSITE" id="PS50056">
    <property type="entry name" value="TYR_PHOSPHATASE_2"/>
    <property type="match status" value="1"/>
</dbReference>
<feature type="domain" description="Tyrosine specific protein phosphatases" evidence="1">
    <location>
        <begin position="87"/>
        <end position="154"/>
    </location>
</feature>
<dbReference type="InterPro" id="IPR016130">
    <property type="entry name" value="Tyr_Pase_AS"/>
</dbReference>
<sequence>MFTKVYWIETFDNGAAIGIMPRPRGNDWLEDEIERLAFHGVHTIVSLLERSEISELGLRDEEILCLKHTIDFINFPIPDRGLPVDQQSVINLISELRQRLEQRKKIVVHCRMGIGRSSIIAGATLMKDGMKAEKILAKISEARELKVPDTKDQENWLKQLES</sequence>
<accession>A0AA49GRG8</accession>
<dbReference type="SUPFAM" id="SSF52799">
    <property type="entry name" value="(Phosphotyrosine protein) phosphatases II"/>
    <property type="match status" value="1"/>
</dbReference>
<dbReference type="PANTHER" id="PTHR23339">
    <property type="entry name" value="TYROSINE SPECIFIC PROTEIN PHOSPHATASE AND DUAL SPECIFICITY PROTEIN PHOSPHATASE"/>
    <property type="match status" value="1"/>
</dbReference>
<dbReference type="Gene3D" id="3.90.190.10">
    <property type="entry name" value="Protein tyrosine phosphatase superfamily"/>
    <property type="match status" value="1"/>
</dbReference>